<accession>A0A926CZA2</accession>
<keyword evidence="2" id="KW-1185">Reference proteome</keyword>
<evidence type="ECO:0000313" key="2">
    <source>
        <dbReference type="Proteomes" id="UP000654279"/>
    </source>
</evidence>
<protein>
    <submittedName>
        <fullName evidence="1">ATPase</fullName>
    </submittedName>
</protein>
<dbReference type="AlphaFoldDB" id="A0A926CZA2"/>
<organism evidence="1 2">
    <name type="scientific">Luoshenia tenuis</name>
    <dbReference type="NCBI Taxonomy" id="2763654"/>
    <lineage>
        <taxon>Bacteria</taxon>
        <taxon>Bacillati</taxon>
        <taxon>Bacillota</taxon>
        <taxon>Clostridia</taxon>
        <taxon>Christensenellales</taxon>
        <taxon>Christensenellaceae</taxon>
        <taxon>Luoshenia</taxon>
    </lineage>
</organism>
<proteinExistence type="predicted"/>
<name>A0A926CZA2_9FIRM</name>
<dbReference type="Proteomes" id="UP000654279">
    <property type="component" value="Unassembled WGS sequence"/>
</dbReference>
<comment type="caution">
    <text evidence="1">The sequence shown here is derived from an EMBL/GenBank/DDBJ whole genome shotgun (WGS) entry which is preliminary data.</text>
</comment>
<evidence type="ECO:0000313" key="1">
    <source>
        <dbReference type="EMBL" id="MBC8528697.1"/>
    </source>
</evidence>
<dbReference type="RefSeq" id="WP_249284666.1">
    <property type="nucleotide sequence ID" value="NZ_JACRSO010000001.1"/>
</dbReference>
<dbReference type="EMBL" id="JACRSO010000001">
    <property type="protein sequence ID" value="MBC8528697.1"/>
    <property type="molecule type" value="Genomic_DNA"/>
</dbReference>
<gene>
    <name evidence="1" type="ORF">H8699_04495</name>
</gene>
<sequence>MKGERHFFPGGNTVRGFYSYYAHAIRPGLDKRVIILKGGPGVGKSTLMRHVGDAFVKKGYDVEWMHCSSDPGSLDGVRIPKVGLALVDGTKPHIVDPVLPGAADGILNLGVALDEAGMAKHVREVEEIGEAISGCFAQAYRYLAAAAPLREDEEIILRGALDAGKINAVTAELLAGLDANSIAARPGKERRLFAGAVTPLGCIHYLNELGAQRVWRLEGPWAMPAQDILSRVRAGLLESGVDIEGFYCPMEPERIEHLLIPETGLLITTANSYQMMAQTPERVIDLEAALDREKLNTAVSRRLYNSQTFDSLIEQAAQSVTRAKGLHDDLEKIYIAHMDFARVTAMQQALLAQLDTLE</sequence>
<dbReference type="SUPFAM" id="SSF52540">
    <property type="entry name" value="P-loop containing nucleoside triphosphate hydrolases"/>
    <property type="match status" value="2"/>
</dbReference>
<reference evidence="1" key="1">
    <citation type="submission" date="2020-08" db="EMBL/GenBank/DDBJ databases">
        <title>Genome public.</title>
        <authorList>
            <person name="Liu C."/>
            <person name="Sun Q."/>
        </authorList>
    </citation>
    <scope>NUCLEOTIDE SEQUENCE</scope>
    <source>
        <strain evidence="1">NSJ-44</strain>
    </source>
</reference>
<dbReference type="InterPro" id="IPR027417">
    <property type="entry name" value="P-loop_NTPase"/>
</dbReference>